<name>A0AAN8CG73_CHAGU</name>
<proteinExistence type="predicted"/>
<sequence>MLTTPVSPAEVWKPPVPLLHRRGLGFVPFSLPAWWSKKVWSTFIPSSTAAPPIWSRDLPPGHPPDTSCQREPQTHLCSVQDMKLSQIKHLGELSVACDSQVRETALRMALPEESAV</sequence>
<evidence type="ECO:0000313" key="1">
    <source>
        <dbReference type="EMBL" id="KAK5903147.1"/>
    </source>
</evidence>
<reference evidence="1 2" key="1">
    <citation type="journal article" date="2023" name="Mol. Biol. Evol.">
        <title>Genomics of Secondarily Temperate Adaptation in the Only Non-Antarctic Icefish.</title>
        <authorList>
            <person name="Rivera-Colon A.G."/>
            <person name="Rayamajhi N."/>
            <person name="Minhas B.F."/>
            <person name="Madrigal G."/>
            <person name="Bilyk K.T."/>
            <person name="Yoon V."/>
            <person name="Hune M."/>
            <person name="Gregory S."/>
            <person name="Cheng C.H.C."/>
            <person name="Catchen J.M."/>
        </authorList>
    </citation>
    <scope>NUCLEOTIDE SEQUENCE [LARGE SCALE GENOMIC DNA]</scope>
    <source>
        <tissue evidence="1">White muscle</tissue>
    </source>
</reference>
<comment type="caution">
    <text evidence="1">The sequence shown here is derived from an EMBL/GenBank/DDBJ whole genome shotgun (WGS) entry which is preliminary data.</text>
</comment>
<dbReference type="AlphaFoldDB" id="A0AAN8CG73"/>
<protein>
    <submittedName>
        <fullName evidence="1">Uncharacterized protein</fullName>
    </submittedName>
</protein>
<keyword evidence="2" id="KW-1185">Reference proteome</keyword>
<accession>A0AAN8CG73</accession>
<organism evidence="1 2">
    <name type="scientific">Champsocephalus gunnari</name>
    <name type="common">Mackerel icefish</name>
    <dbReference type="NCBI Taxonomy" id="52237"/>
    <lineage>
        <taxon>Eukaryota</taxon>
        <taxon>Metazoa</taxon>
        <taxon>Chordata</taxon>
        <taxon>Craniata</taxon>
        <taxon>Vertebrata</taxon>
        <taxon>Euteleostomi</taxon>
        <taxon>Actinopterygii</taxon>
        <taxon>Neopterygii</taxon>
        <taxon>Teleostei</taxon>
        <taxon>Neoteleostei</taxon>
        <taxon>Acanthomorphata</taxon>
        <taxon>Eupercaria</taxon>
        <taxon>Perciformes</taxon>
        <taxon>Notothenioidei</taxon>
        <taxon>Channichthyidae</taxon>
        <taxon>Champsocephalus</taxon>
    </lineage>
</organism>
<gene>
    <name evidence="1" type="ORF">CgunFtcFv8_006954</name>
</gene>
<dbReference type="Proteomes" id="UP001331515">
    <property type="component" value="Unassembled WGS sequence"/>
</dbReference>
<evidence type="ECO:0000313" key="2">
    <source>
        <dbReference type="Proteomes" id="UP001331515"/>
    </source>
</evidence>
<dbReference type="EMBL" id="JAURVH010001531">
    <property type="protein sequence ID" value="KAK5903147.1"/>
    <property type="molecule type" value="Genomic_DNA"/>
</dbReference>